<evidence type="ECO:0000256" key="15">
    <source>
        <dbReference type="ARBA" id="ARBA00023136"/>
    </source>
</evidence>
<dbReference type="EMBL" id="BLLK01000058">
    <property type="protein sequence ID" value="GFH57651.1"/>
    <property type="molecule type" value="Genomic_DNA"/>
</dbReference>
<evidence type="ECO:0000256" key="13">
    <source>
        <dbReference type="ARBA" id="ARBA00022989"/>
    </source>
</evidence>
<evidence type="ECO:0000313" key="21">
    <source>
        <dbReference type="Proteomes" id="UP001054902"/>
    </source>
</evidence>
<evidence type="ECO:0000256" key="6">
    <source>
        <dbReference type="ARBA" id="ARBA00011972"/>
    </source>
</evidence>
<proteinExistence type="inferred from homology"/>
<dbReference type="SUPFAM" id="SSF50370">
    <property type="entry name" value="Ricin B-like lectins"/>
    <property type="match status" value="1"/>
</dbReference>
<evidence type="ECO:0000256" key="17">
    <source>
        <dbReference type="ARBA" id="ARBA00023180"/>
    </source>
</evidence>
<evidence type="ECO:0000256" key="1">
    <source>
        <dbReference type="ARBA" id="ARBA00004323"/>
    </source>
</evidence>
<keyword evidence="11" id="KW-0256">Endoplasmic reticulum</keyword>
<dbReference type="EC" id="2.4.2.26" evidence="6"/>
<evidence type="ECO:0000256" key="12">
    <source>
        <dbReference type="ARBA" id="ARBA00022968"/>
    </source>
</evidence>
<dbReference type="GO" id="GO:0015012">
    <property type="term" value="P:heparan sulfate proteoglycan biosynthetic process"/>
    <property type="evidence" value="ECO:0007669"/>
    <property type="project" value="TreeGrafter"/>
</dbReference>
<evidence type="ECO:0000256" key="16">
    <source>
        <dbReference type="ARBA" id="ARBA00023157"/>
    </source>
</evidence>
<evidence type="ECO:0000256" key="7">
    <source>
        <dbReference type="ARBA" id="ARBA00022676"/>
    </source>
</evidence>
<evidence type="ECO:0000256" key="11">
    <source>
        <dbReference type="ARBA" id="ARBA00022824"/>
    </source>
</evidence>
<accession>A0AAD3D6L6</accession>
<dbReference type="InterPro" id="IPR003406">
    <property type="entry name" value="Glyco_trans_14"/>
</dbReference>
<evidence type="ECO:0000256" key="4">
    <source>
        <dbReference type="ARBA" id="ARBA00005093"/>
    </source>
</evidence>
<dbReference type="GO" id="GO:0050650">
    <property type="term" value="P:chondroitin sulfate proteoglycan biosynthetic process"/>
    <property type="evidence" value="ECO:0007669"/>
    <property type="project" value="TreeGrafter"/>
</dbReference>
<dbReference type="InterPro" id="IPR043538">
    <property type="entry name" value="XYLT"/>
</dbReference>
<evidence type="ECO:0000256" key="3">
    <source>
        <dbReference type="ARBA" id="ARBA00004840"/>
    </source>
</evidence>
<dbReference type="GO" id="GO:0030158">
    <property type="term" value="F:protein xylosyltransferase activity"/>
    <property type="evidence" value="ECO:0007669"/>
    <property type="project" value="UniProtKB-EC"/>
</dbReference>
<comment type="subcellular location">
    <subcellularLocation>
        <location evidence="2">Endoplasmic reticulum membrane</location>
        <topology evidence="2">Single-pass type II membrane protein</topology>
    </subcellularLocation>
    <subcellularLocation>
        <location evidence="1">Golgi apparatus membrane</location>
        <topology evidence="1">Single-pass type II membrane protein</topology>
    </subcellularLocation>
</comment>
<keyword evidence="16" id="KW-1015">Disulfide bond</keyword>
<keyword evidence="15" id="KW-0472">Membrane</keyword>
<gene>
    <name evidence="20" type="ORF">CTEN210_14127</name>
</gene>
<comment type="catalytic activity">
    <reaction evidence="19">
        <text>UDP-alpha-D-xylose + L-seryl-[protein] = 3-O-(beta-D-xylosyl)-L-seryl-[protein] + UDP + H(+)</text>
        <dbReference type="Rhea" id="RHEA:50192"/>
        <dbReference type="Rhea" id="RHEA-COMP:9863"/>
        <dbReference type="Rhea" id="RHEA-COMP:12567"/>
        <dbReference type="ChEBI" id="CHEBI:15378"/>
        <dbReference type="ChEBI" id="CHEBI:29999"/>
        <dbReference type="ChEBI" id="CHEBI:57632"/>
        <dbReference type="ChEBI" id="CHEBI:58223"/>
        <dbReference type="ChEBI" id="CHEBI:132085"/>
        <dbReference type="EC" id="2.4.2.26"/>
    </reaction>
</comment>
<dbReference type="Pfam" id="PF02485">
    <property type="entry name" value="Branch"/>
    <property type="match status" value="1"/>
</dbReference>
<dbReference type="PANTHER" id="PTHR46025:SF3">
    <property type="entry name" value="XYLOSYLTRANSFERASE OXT"/>
    <property type="match status" value="1"/>
</dbReference>
<evidence type="ECO:0000256" key="2">
    <source>
        <dbReference type="ARBA" id="ARBA00004648"/>
    </source>
</evidence>
<dbReference type="CDD" id="cd00161">
    <property type="entry name" value="beta-trefoil_Ricin-like"/>
    <property type="match status" value="1"/>
</dbReference>
<sequence>MSKMFEKATSAECRAKIAQHFGHWIEAIGGEKAALPFTNARFVNQCPEPPLNFDNLPKNMTLEALMKKKYQPPRNEAEYIDDPAKLKILYGILMHGDPKSTIRLIESLYEEGRSFVIHVDGKESNDDAFGQLTEYASSRSHVYLVPNHRRIRVNWGAFSMVNATLQVLQYSFAMIEESELSSPLDFHKFVHLSATTYPLKSNIEIRNELASYPLDANMMYLVMKPFHPHPDLFYYYVECDDAVHRIYRLPPLASSTHGVDMYTSSQWFVISRDFAEYLAKAERGTFVHDYIQYSQHMVVADETFFGTVLQNSEFCKTHHNDNFHFLQFDRWESEVEGGERDERKCLSPDPDRCGRSPTTLSKEDFFAMELSDQLFARKFDPNDEEVYKMINEKRFMSASRLRDLSFGNYTEPEITVDTEFQGFGTLIAAKETLDSDIPLCLGLGNNGHYVRLVPCFHEVVVPTLSKGWAIGGAVIEQEVLPNNRWEVGPCSSDGGLQWSIDTAELISTPGNHTSSPHCLIKQLKSSRHGRCLDIQDERLTPGARLQVFPCLNKWHQMFGFGNGLVSPTGSIHGSIPQNILRNVQKKDKDQPSHLCVGVAWRGDERISPWSDSENKFDLKGTDFVPFDKDMTSYLENDQTPPLSLWQDKYLMSIPCSDEKAVIHFVFVPFIEEDLGSDEIENTQDQGGDEL</sequence>
<keyword evidence="12" id="KW-0735">Signal-anchor</keyword>
<organism evidence="20 21">
    <name type="scientific">Chaetoceros tenuissimus</name>
    <dbReference type="NCBI Taxonomy" id="426638"/>
    <lineage>
        <taxon>Eukaryota</taxon>
        <taxon>Sar</taxon>
        <taxon>Stramenopiles</taxon>
        <taxon>Ochrophyta</taxon>
        <taxon>Bacillariophyta</taxon>
        <taxon>Coscinodiscophyceae</taxon>
        <taxon>Chaetocerotophycidae</taxon>
        <taxon>Chaetocerotales</taxon>
        <taxon>Chaetocerotaceae</taxon>
        <taxon>Chaetoceros</taxon>
    </lineage>
</organism>
<keyword evidence="9" id="KW-0812">Transmembrane</keyword>
<comment type="pathway">
    <text evidence="4">Glycan metabolism; heparan sulfate biosynthesis.</text>
</comment>
<evidence type="ECO:0000256" key="18">
    <source>
        <dbReference type="ARBA" id="ARBA00042865"/>
    </source>
</evidence>
<dbReference type="Proteomes" id="UP001054902">
    <property type="component" value="Unassembled WGS sequence"/>
</dbReference>
<dbReference type="InterPro" id="IPR035992">
    <property type="entry name" value="Ricin_B-like_lectins"/>
</dbReference>
<keyword evidence="17" id="KW-0325">Glycoprotein</keyword>
<evidence type="ECO:0000256" key="10">
    <source>
        <dbReference type="ARBA" id="ARBA00022723"/>
    </source>
</evidence>
<keyword evidence="10" id="KW-0479">Metal-binding</keyword>
<evidence type="ECO:0000256" key="5">
    <source>
        <dbReference type="ARBA" id="ARBA00010195"/>
    </source>
</evidence>
<evidence type="ECO:0000256" key="9">
    <source>
        <dbReference type="ARBA" id="ARBA00022692"/>
    </source>
</evidence>
<evidence type="ECO:0000256" key="8">
    <source>
        <dbReference type="ARBA" id="ARBA00022679"/>
    </source>
</evidence>
<dbReference type="GO" id="GO:0046872">
    <property type="term" value="F:metal ion binding"/>
    <property type="evidence" value="ECO:0007669"/>
    <property type="project" value="UniProtKB-KW"/>
</dbReference>
<dbReference type="PANTHER" id="PTHR46025">
    <property type="entry name" value="XYLOSYLTRANSFERASE OXT"/>
    <property type="match status" value="1"/>
</dbReference>
<evidence type="ECO:0000313" key="20">
    <source>
        <dbReference type="EMBL" id="GFH57651.1"/>
    </source>
</evidence>
<name>A0AAD3D6L6_9STRA</name>
<dbReference type="AlphaFoldDB" id="A0AAD3D6L6"/>
<evidence type="ECO:0000256" key="19">
    <source>
        <dbReference type="ARBA" id="ARBA00047847"/>
    </source>
</evidence>
<keyword evidence="7" id="KW-0328">Glycosyltransferase</keyword>
<protein>
    <recommendedName>
        <fullName evidence="6">protein xylosyltransferase</fullName>
        <ecNumber evidence="6">2.4.2.26</ecNumber>
    </recommendedName>
    <alternativeName>
        <fullName evidence="18">Peptide O-xylosyltransferase</fullName>
    </alternativeName>
</protein>
<keyword evidence="21" id="KW-1185">Reference proteome</keyword>
<keyword evidence="13" id="KW-1133">Transmembrane helix</keyword>
<reference evidence="20 21" key="1">
    <citation type="journal article" date="2021" name="Sci. Rep.">
        <title>The genome of the diatom Chaetoceros tenuissimus carries an ancient integrated fragment of an extant virus.</title>
        <authorList>
            <person name="Hongo Y."/>
            <person name="Kimura K."/>
            <person name="Takaki Y."/>
            <person name="Yoshida Y."/>
            <person name="Baba S."/>
            <person name="Kobayashi G."/>
            <person name="Nagasaki K."/>
            <person name="Hano T."/>
            <person name="Tomaru Y."/>
        </authorList>
    </citation>
    <scope>NUCLEOTIDE SEQUENCE [LARGE SCALE GENOMIC DNA]</scope>
    <source>
        <strain evidence="20 21">NIES-3715</strain>
    </source>
</reference>
<dbReference type="GO" id="GO:0000139">
    <property type="term" value="C:Golgi membrane"/>
    <property type="evidence" value="ECO:0007669"/>
    <property type="project" value="UniProtKB-SubCell"/>
</dbReference>
<evidence type="ECO:0000256" key="14">
    <source>
        <dbReference type="ARBA" id="ARBA00023034"/>
    </source>
</evidence>
<comment type="similarity">
    <text evidence="5">Belongs to the glycosyltransferase 14 family. XylT subfamily.</text>
</comment>
<comment type="caution">
    <text evidence="20">The sequence shown here is derived from an EMBL/GenBank/DDBJ whole genome shotgun (WGS) entry which is preliminary data.</text>
</comment>
<keyword evidence="14" id="KW-0333">Golgi apparatus</keyword>
<dbReference type="GO" id="GO:0005789">
    <property type="term" value="C:endoplasmic reticulum membrane"/>
    <property type="evidence" value="ECO:0007669"/>
    <property type="project" value="UniProtKB-SubCell"/>
</dbReference>
<keyword evidence="8" id="KW-0808">Transferase</keyword>
<comment type="pathway">
    <text evidence="3">Glycan metabolism; chondroitin sulfate biosynthesis.</text>
</comment>